<dbReference type="AlphaFoldDB" id="A0A3S5BLT7"/>
<keyword evidence="2" id="KW-0479">Metal-binding</keyword>
<dbReference type="PANTHER" id="PTHR46365:SF1">
    <property type="entry name" value="COPPER TRANSPORT PROTEIN ATOX1"/>
    <property type="match status" value="1"/>
</dbReference>
<dbReference type="CDD" id="cd00371">
    <property type="entry name" value="HMA"/>
    <property type="match status" value="1"/>
</dbReference>
<dbReference type="EMBL" id="CAAALY010104279">
    <property type="protein sequence ID" value="VEL29566.1"/>
    <property type="molecule type" value="Genomic_DNA"/>
</dbReference>
<proteinExistence type="inferred from homology"/>
<dbReference type="InterPro" id="IPR051881">
    <property type="entry name" value="Copper_transport_ATOX1-like"/>
</dbReference>
<dbReference type="Gene3D" id="3.30.70.100">
    <property type="match status" value="1"/>
</dbReference>
<dbReference type="GO" id="GO:0006825">
    <property type="term" value="P:copper ion transport"/>
    <property type="evidence" value="ECO:0007669"/>
    <property type="project" value="UniProtKB-KW"/>
</dbReference>
<keyword evidence="6" id="KW-0143">Chaperone</keyword>
<dbReference type="PANTHER" id="PTHR46365">
    <property type="entry name" value="COPPER TRANSPORT PROTEIN ATOX1"/>
    <property type="match status" value="1"/>
</dbReference>
<comment type="function">
    <text evidence="7">Binds and deliver cytosolic copper to the copper ATPase proteins. May be important in cellular antioxidant defense.</text>
</comment>
<evidence type="ECO:0000256" key="11">
    <source>
        <dbReference type="ARBA" id="ARBA00046351"/>
    </source>
</evidence>
<dbReference type="OrthoDB" id="689350at2759"/>
<evidence type="ECO:0000256" key="7">
    <source>
        <dbReference type="ARBA" id="ARBA00037651"/>
    </source>
</evidence>
<dbReference type="Proteomes" id="UP000784294">
    <property type="component" value="Unassembled WGS sequence"/>
</dbReference>
<feature type="domain" description="HMA" evidence="12">
    <location>
        <begin position="3"/>
        <end position="66"/>
    </location>
</feature>
<organism evidence="13 14">
    <name type="scientific">Protopolystoma xenopodis</name>
    <dbReference type="NCBI Taxonomy" id="117903"/>
    <lineage>
        <taxon>Eukaryota</taxon>
        <taxon>Metazoa</taxon>
        <taxon>Spiralia</taxon>
        <taxon>Lophotrochozoa</taxon>
        <taxon>Platyhelminthes</taxon>
        <taxon>Monogenea</taxon>
        <taxon>Polyopisthocotylea</taxon>
        <taxon>Polystomatidea</taxon>
        <taxon>Polystomatidae</taxon>
        <taxon>Protopolystoma</taxon>
    </lineage>
</organism>
<dbReference type="SUPFAM" id="SSF55008">
    <property type="entry name" value="HMA, heavy metal-associated domain"/>
    <property type="match status" value="1"/>
</dbReference>
<keyword evidence="5" id="KW-0406">Ion transport</keyword>
<evidence type="ECO:0000256" key="1">
    <source>
        <dbReference type="ARBA" id="ARBA00022448"/>
    </source>
</evidence>
<evidence type="ECO:0000259" key="12">
    <source>
        <dbReference type="PROSITE" id="PS50846"/>
    </source>
</evidence>
<comment type="similarity">
    <text evidence="8">Belongs to the ATX1 family.</text>
</comment>
<protein>
    <recommendedName>
        <fullName evidence="9">Copper transport protein ATOX1</fullName>
    </recommendedName>
    <alternativeName>
        <fullName evidence="10">Metal transport protein ATX1</fullName>
    </alternativeName>
</protein>
<dbReference type="PROSITE" id="PS50846">
    <property type="entry name" value="HMA_2"/>
    <property type="match status" value="1"/>
</dbReference>
<comment type="subunit">
    <text evidence="11">Homodimer. Interacts with ATP7B. Interacts with ATP7A. Interacts (via dimer form) with SLC31A1 (via C-terminal domain); this interaction improves ATOX1 stability and controls intracellular Cu(I) levels.</text>
</comment>
<gene>
    <name evidence="13" type="ORF">PXEA_LOCUS23006</name>
</gene>
<dbReference type="GO" id="GO:0005829">
    <property type="term" value="C:cytosol"/>
    <property type="evidence" value="ECO:0007669"/>
    <property type="project" value="TreeGrafter"/>
</dbReference>
<dbReference type="GO" id="GO:0016531">
    <property type="term" value="F:copper chaperone activity"/>
    <property type="evidence" value="ECO:0007669"/>
    <property type="project" value="TreeGrafter"/>
</dbReference>
<evidence type="ECO:0000313" key="14">
    <source>
        <dbReference type="Proteomes" id="UP000784294"/>
    </source>
</evidence>
<accession>A0A3S5BLT7</accession>
<dbReference type="GO" id="GO:0046872">
    <property type="term" value="F:metal ion binding"/>
    <property type="evidence" value="ECO:0007669"/>
    <property type="project" value="UniProtKB-KW"/>
</dbReference>
<keyword evidence="3" id="KW-0187">Copper transport</keyword>
<name>A0A3S5BLT7_9PLAT</name>
<evidence type="ECO:0000256" key="6">
    <source>
        <dbReference type="ARBA" id="ARBA00023186"/>
    </source>
</evidence>
<comment type="caution">
    <text evidence="13">The sequence shown here is derived from an EMBL/GenBank/DDBJ whole genome shotgun (WGS) entry which is preliminary data.</text>
</comment>
<evidence type="ECO:0000256" key="9">
    <source>
        <dbReference type="ARBA" id="ARBA00040962"/>
    </source>
</evidence>
<keyword evidence="14" id="KW-1185">Reference proteome</keyword>
<keyword evidence="4" id="KW-0186">Copper</keyword>
<reference evidence="13" key="1">
    <citation type="submission" date="2018-11" db="EMBL/GenBank/DDBJ databases">
        <authorList>
            <consortium name="Pathogen Informatics"/>
        </authorList>
    </citation>
    <scope>NUCLEOTIDE SEQUENCE</scope>
</reference>
<sequence>MREHIYAFRVEFPCEGCASAARRVLDQLDGIISSETSVEEKLVKVKTTLPYQEVIDQLKKTSKPVEYIGELTE</sequence>
<keyword evidence="1" id="KW-0813">Transport</keyword>
<evidence type="ECO:0000256" key="3">
    <source>
        <dbReference type="ARBA" id="ARBA00022796"/>
    </source>
</evidence>
<dbReference type="InterPro" id="IPR036163">
    <property type="entry name" value="HMA_dom_sf"/>
</dbReference>
<dbReference type="Pfam" id="PF00403">
    <property type="entry name" value="HMA"/>
    <property type="match status" value="1"/>
</dbReference>
<evidence type="ECO:0000256" key="4">
    <source>
        <dbReference type="ARBA" id="ARBA00023008"/>
    </source>
</evidence>
<evidence type="ECO:0000256" key="8">
    <source>
        <dbReference type="ARBA" id="ARBA00038171"/>
    </source>
</evidence>
<evidence type="ECO:0000256" key="10">
    <source>
        <dbReference type="ARBA" id="ARBA00043201"/>
    </source>
</evidence>
<evidence type="ECO:0000256" key="5">
    <source>
        <dbReference type="ARBA" id="ARBA00023065"/>
    </source>
</evidence>
<evidence type="ECO:0000313" key="13">
    <source>
        <dbReference type="EMBL" id="VEL29566.1"/>
    </source>
</evidence>
<dbReference type="InterPro" id="IPR006121">
    <property type="entry name" value="HMA_dom"/>
</dbReference>
<evidence type="ECO:0000256" key="2">
    <source>
        <dbReference type="ARBA" id="ARBA00022723"/>
    </source>
</evidence>